<dbReference type="CDD" id="cd00067">
    <property type="entry name" value="GAL4"/>
    <property type="match status" value="1"/>
</dbReference>
<dbReference type="AlphaFoldDB" id="A0A9P4QYY0"/>
<organism evidence="3 4">
    <name type="scientific">Polyplosphaeria fusca</name>
    <dbReference type="NCBI Taxonomy" id="682080"/>
    <lineage>
        <taxon>Eukaryota</taxon>
        <taxon>Fungi</taxon>
        <taxon>Dikarya</taxon>
        <taxon>Ascomycota</taxon>
        <taxon>Pezizomycotina</taxon>
        <taxon>Dothideomycetes</taxon>
        <taxon>Pleosporomycetidae</taxon>
        <taxon>Pleosporales</taxon>
        <taxon>Tetraplosphaeriaceae</taxon>
        <taxon>Polyplosphaeria</taxon>
    </lineage>
</organism>
<evidence type="ECO:0000313" key="3">
    <source>
        <dbReference type="EMBL" id="KAF2736443.1"/>
    </source>
</evidence>
<feature type="region of interest" description="Disordered" evidence="2">
    <location>
        <begin position="510"/>
        <end position="546"/>
    </location>
</feature>
<evidence type="ECO:0000256" key="2">
    <source>
        <dbReference type="SAM" id="MobiDB-lite"/>
    </source>
</evidence>
<dbReference type="PANTHER" id="PTHR38791">
    <property type="entry name" value="ZN(II)2CYS6 TRANSCRIPTION FACTOR (EUROFUNG)-RELATED-RELATED"/>
    <property type="match status" value="1"/>
</dbReference>
<feature type="compositionally biased region" description="Polar residues" evidence="2">
    <location>
        <begin position="63"/>
        <end position="92"/>
    </location>
</feature>
<dbReference type="InterPro" id="IPR001138">
    <property type="entry name" value="Zn2Cys6_DnaBD"/>
</dbReference>
<dbReference type="GO" id="GO:0000981">
    <property type="term" value="F:DNA-binding transcription factor activity, RNA polymerase II-specific"/>
    <property type="evidence" value="ECO:0007669"/>
    <property type="project" value="InterPro"/>
</dbReference>
<dbReference type="InterPro" id="IPR053175">
    <property type="entry name" value="DHMBA_Reg_Transcription_Factor"/>
</dbReference>
<gene>
    <name evidence="3" type="ORF">EJ04DRAFT_575398</name>
</gene>
<dbReference type="InterPro" id="IPR021858">
    <property type="entry name" value="Fun_TF"/>
</dbReference>
<evidence type="ECO:0000256" key="1">
    <source>
        <dbReference type="ARBA" id="ARBA00023242"/>
    </source>
</evidence>
<feature type="compositionally biased region" description="Pro residues" evidence="2">
    <location>
        <begin position="512"/>
        <end position="524"/>
    </location>
</feature>
<dbReference type="GO" id="GO:0008270">
    <property type="term" value="F:zinc ion binding"/>
    <property type="evidence" value="ECO:0007669"/>
    <property type="project" value="InterPro"/>
</dbReference>
<feature type="compositionally biased region" description="Polar residues" evidence="2">
    <location>
        <begin position="662"/>
        <end position="671"/>
    </location>
</feature>
<dbReference type="PANTHER" id="PTHR38791:SF12">
    <property type="entry name" value="TRANSCRIPTION FACTOR DOMAIN-CONTAINING PROTEIN-RELATED"/>
    <property type="match status" value="1"/>
</dbReference>
<keyword evidence="1" id="KW-0539">Nucleus</keyword>
<protein>
    <recommendedName>
        <fullName evidence="5">Zn(2)-C6 fungal-type domain-containing protein</fullName>
    </recommendedName>
</protein>
<evidence type="ECO:0008006" key="5">
    <source>
        <dbReference type="Google" id="ProtNLM"/>
    </source>
</evidence>
<proteinExistence type="predicted"/>
<name>A0A9P4QYY0_9PLEO</name>
<dbReference type="Proteomes" id="UP000799444">
    <property type="component" value="Unassembled WGS sequence"/>
</dbReference>
<sequence>MDHAACDETKPVCNRCKKSNHDCRYRDQGDILFRNQTAVAAQKAEDSWRKRAKSSQRVEAETHAQTSPPSDHHSPGSNASHESTPGSEASTSQLNIGGLSIAKDSKAELRRAAYERLLYDFVILETPGHPAELPSDSLWDFIPHLYEKAAEGSCFKYTVDCVSYANYGARKASMQAQALAEEYIGKAITSVQKAIADPKQAKKDEVLASVYLLGLYENLTSANYTGAYLAHKEGANALLKLRTIREFYKDPISARLYEITFSQMLLGNLQTAKPPTMPIDDVIAARQDIPHMHNASGIYVIQLVHNEATLHAKWHELKCRSNAPSSREELFDILHEALELDADFQTWESTVPPVWKYETERNTPETRSKYSFQWTGLFLDSRGAPSEILRYTSLKKAWLWTFFRTTRLFLLRDCVEILNWMLKMPEPLPTQPGKFRIGRKALDDTTLTIHHAFCTTHLVNLIEKSCSAVLGHFVVPISGKSDNDVMGMRGYASLWCLGVVDAILRMGLAPDSGPPRSPSPPHQFRPPSAFSSTPMPTPAMFRLPPQNQSPLYYNSQAAIPTPSDLPNLDSIPPNPTDPMDLLPPYLSDTTPSPSIPTGPGAIAATQALASFESYLPRPHTSPTPPFSAPPPAHNSLIRAWDWESSDLHEMAMPDPGPPAQPAHTSSVTAPQPSKIDVVARREWIRGVLWYMGNDLGIKKALAAFRYGHESGLFVGSGGWGHEPVKVGERR</sequence>
<accession>A0A9P4QYY0</accession>
<feature type="region of interest" description="Disordered" evidence="2">
    <location>
        <begin position="652"/>
        <end position="671"/>
    </location>
</feature>
<dbReference type="EMBL" id="ML996125">
    <property type="protein sequence ID" value="KAF2736443.1"/>
    <property type="molecule type" value="Genomic_DNA"/>
</dbReference>
<dbReference type="OrthoDB" id="2991872at2759"/>
<evidence type="ECO:0000313" key="4">
    <source>
        <dbReference type="Proteomes" id="UP000799444"/>
    </source>
</evidence>
<keyword evidence="4" id="KW-1185">Reference proteome</keyword>
<feature type="region of interest" description="Disordered" evidence="2">
    <location>
        <begin position="42"/>
        <end position="92"/>
    </location>
</feature>
<reference evidence="3" key="1">
    <citation type="journal article" date="2020" name="Stud. Mycol.">
        <title>101 Dothideomycetes genomes: a test case for predicting lifestyles and emergence of pathogens.</title>
        <authorList>
            <person name="Haridas S."/>
            <person name="Albert R."/>
            <person name="Binder M."/>
            <person name="Bloem J."/>
            <person name="Labutti K."/>
            <person name="Salamov A."/>
            <person name="Andreopoulos B."/>
            <person name="Baker S."/>
            <person name="Barry K."/>
            <person name="Bills G."/>
            <person name="Bluhm B."/>
            <person name="Cannon C."/>
            <person name="Castanera R."/>
            <person name="Culley D."/>
            <person name="Daum C."/>
            <person name="Ezra D."/>
            <person name="Gonzalez J."/>
            <person name="Henrissat B."/>
            <person name="Kuo A."/>
            <person name="Liang C."/>
            <person name="Lipzen A."/>
            <person name="Lutzoni F."/>
            <person name="Magnuson J."/>
            <person name="Mondo S."/>
            <person name="Nolan M."/>
            <person name="Ohm R."/>
            <person name="Pangilinan J."/>
            <person name="Park H.-J."/>
            <person name="Ramirez L."/>
            <person name="Alfaro M."/>
            <person name="Sun H."/>
            <person name="Tritt A."/>
            <person name="Yoshinaga Y."/>
            <person name="Zwiers L.-H."/>
            <person name="Turgeon B."/>
            <person name="Goodwin S."/>
            <person name="Spatafora J."/>
            <person name="Crous P."/>
            <person name="Grigoriev I."/>
        </authorList>
    </citation>
    <scope>NUCLEOTIDE SEQUENCE</scope>
    <source>
        <strain evidence="3">CBS 125425</strain>
    </source>
</reference>
<comment type="caution">
    <text evidence="3">The sequence shown here is derived from an EMBL/GenBank/DDBJ whole genome shotgun (WGS) entry which is preliminary data.</text>
</comment>
<dbReference type="Pfam" id="PF11951">
    <property type="entry name" value="Fungal_trans_2"/>
    <property type="match status" value="1"/>
</dbReference>